<gene>
    <name evidence="2" type="ORF">CROQUDRAFT_97693</name>
</gene>
<accession>A0A9P6T868</accession>
<reference evidence="2" key="1">
    <citation type="submission" date="2013-11" db="EMBL/GenBank/DDBJ databases">
        <title>Genome sequence of the fusiform rust pathogen reveals effectors for host alternation and coevolution with pine.</title>
        <authorList>
            <consortium name="DOE Joint Genome Institute"/>
            <person name="Smith K."/>
            <person name="Pendleton A."/>
            <person name="Kubisiak T."/>
            <person name="Anderson C."/>
            <person name="Salamov A."/>
            <person name="Aerts A."/>
            <person name="Riley R."/>
            <person name="Clum A."/>
            <person name="Lindquist E."/>
            <person name="Ence D."/>
            <person name="Campbell M."/>
            <person name="Kronenberg Z."/>
            <person name="Feau N."/>
            <person name="Dhillon B."/>
            <person name="Hamelin R."/>
            <person name="Burleigh J."/>
            <person name="Smith J."/>
            <person name="Yandell M."/>
            <person name="Nelson C."/>
            <person name="Grigoriev I."/>
            <person name="Davis J."/>
        </authorList>
    </citation>
    <scope>NUCLEOTIDE SEQUENCE</scope>
    <source>
        <strain evidence="2">G11</strain>
    </source>
</reference>
<keyword evidence="3" id="KW-1185">Reference proteome</keyword>
<evidence type="ECO:0000256" key="1">
    <source>
        <dbReference type="SAM" id="MobiDB-lite"/>
    </source>
</evidence>
<dbReference type="AlphaFoldDB" id="A0A9P6T868"/>
<evidence type="ECO:0000313" key="2">
    <source>
        <dbReference type="EMBL" id="KAG0142285.1"/>
    </source>
</evidence>
<name>A0A9P6T868_9BASI</name>
<protein>
    <submittedName>
        <fullName evidence="2">Uncharacterized protein</fullName>
    </submittedName>
</protein>
<proteinExistence type="predicted"/>
<evidence type="ECO:0000313" key="3">
    <source>
        <dbReference type="Proteomes" id="UP000886653"/>
    </source>
</evidence>
<feature type="region of interest" description="Disordered" evidence="1">
    <location>
        <begin position="144"/>
        <end position="168"/>
    </location>
</feature>
<feature type="compositionally biased region" description="Basic residues" evidence="1">
    <location>
        <begin position="144"/>
        <end position="158"/>
    </location>
</feature>
<dbReference type="Proteomes" id="UP000886653">
    <property type="component" value="Unassembled WGS sequence"/>
</dbReference>
<comment type="caution">
    <text evidence="2">The sequence shown here is derived from an EMBL/GenBank/DDBJ whole genome shotgun (WGS) entry which is preliminary data.</text>
</comment>
<dbReference type="EMBL" id="MU167353">
    <property type="protein sequence ID" value="KAG0142285.1"/>
    <property type="molecule type" value="Genomic_DNA"/>
</dbReference>
<organism evidence="2 3">
    <name type="scientific">Cronartium quercuum f. sp. fusiforme G11</name>
    <dbReference type="NCBI Taxonomy" id="708437"/>
    <lineage>
        <taxon>Eukaryota</taxon>
        <taxon>Fungi</taxon>
        <taxon>Dikarya</taxon>
        <taxon>Basidiomycota</taxon>
        <taxon>Pucciniomycotina</taxon>
        <taxon>Pucciniomycetes</taxon>
        <taxon>Pucciniales</taxon>
        <taxon>Coleosporiaceae</taxon>
        <taxon>Cronartium</taxon>
    </lineage>
</organism>
<sequence>MPRTSTISFEAKALLELTAITFEHAGRPILDRRKTRWSSSRFNGRVTGPKIRHRTVTWATALTCNHIGAVILLDRFGNGTHLSYSSASEKPGVHAHIRTKATALWPKLRQQVNSDSDRLVAQTSQTQLASPLALLDCRVLSHRHRHSPLPRTRSKPKTNLRPSPFFRR</sequence>